<dbReference type="Pfam" id="PF09907">
    <property type="entry name" value="HigB_toxin"/>
    <property type="match status" value="1"/>
</dbReference>
<dbReference type="GO" id="GO:0003723">
    <property type="term" value="F:RNA binding"/>
    <property type="evidence" value="ECO:0007669"/>
    <property type="project" value="InterPro"/>
</dbReference>
<keyword evidence="2" id="KW-1185">Reference proteome</keyword>
<proteinExistence type="predicted"/>
<dbReference type="EMBL" id="VTOW01000004">
    <property type="protein sequence ID" value="NKE72980.1"/>
    <property type="molecule type" value="Genomic_DNA"/>
</dbReference>
<dbReference type="GO" id="GO:0004519">
    <property type="term" value="F:endonuclease activity"/>
    <property type="evidence" value="ECO:0007669"/>
    <property type="project" value="InterPro"/>
</dbReference>
<name>A0A7X6DTA4_9BACT</name>
<organism evidence="1 2">
    <name type="scientific">Candidatus Manganitrophus noduliformans</name>
    <dbReference type="NCBI Taxonomy" id="2606439"/>
    <lineage>
        <taxon>Bacteria</taxon>
        <taxon>Pseudomonadati</taxon>
        <taxon>Nitrospirota</taxon>
        <taxon>Nitrospiria</taxon>
        <taxon>Candidatus Troglogloeales</taxon>
        <taxon>Candidatus Manganitrophaceae</taxon>
        <taxon>Candidatus Manganitrophus</taxon>
    </lineage>
</organism>
<accession>A0A7X6DTA4</accession>
<dbReference type="InterPro" id="IPR018669">
    <property type="entry name" value="Toxin_HigB"/>
</dbReference>
<evidence type="ECO:0000313" key="1">
    <source>
        <dbReference type="EMBL" id="NKE72980.1"/>
    </source>
</evidence>
<comment type="caution">
    <text evidence="1">The sequence shown here is derived from an EMBL/GenBank/DDBJ whole genome shotgun (WGS) entry which is preliminary data.</text>
</comment>
<protein>
    <submittedName>
        <fullName evidence="1">Type II toxin-antitoxin system HigB family toxin</fullName>
    </submittedName>
</protein>
<dbReference type="GO" id="GO:0110001">
    <property type="term" value="C:toxin-antitoxin complex"/>
    <property type="evidence" value="ECO:0007669"/>
    <property type="project" value="InterPro"/>
</dbReference>
<evidence type="ECO:0000313" key="2">
    <source>
        <dbReference type="Proteomes" id="UP000534783"/>
    </source>
</evidence>
<dbReference type="AlphaFoldDB" id="A0A7X6DTA4"/>
<reference evidence="1 2" key="1">
    <citation type="journal article" date="2020" name="Nature">
        <title>Bacterial chemolithoautotrophy via manganese oxidation.</title>
        <authorList>
            <person name="Yu H."/>
            <person name="Leadbetter J.R."/>
        </authorList>
    </citation>
    <scope>NUCLEOTIDE SEQUENCE [LARGE SCALE GENOMIC DNA]</scope>
    <source>
        <strain evidence="1 2">Mn-1</strain>
    </source>
</reference>
<dbReference type="RefSeq" id="WP_168062910.1">
    <property type="nucleotide sequence ID" value="NZ_VTOW01000004.1"/>
</dbReference>
<sequence length="93" mass="10995">MKVIGRTKLEDFKKGYPDACSQIDSWVAEAQEAEWKTPRDIKQRYASASFLKENHVIFNIKGNKYRLNVKVDYENKIVLIKNVGTHNEYMKWK</sequence>
<gene>
    <name evidence="1" type="ORF">MNODULE_19690</name>
</gene>
<dbReference type="Proteomes" id="UP000534783">
    <property type="component" value="Unassembled WGS sequence"/>
</dbReference>